<reference evidence="1" key="2">
    <citation type="journal article" name="Front. Microbiol.">
        <title>Degradative Capacity of Two Strains of Rhodonia placenta: From Phenotype to Genotype.</title>
        <authorList>
            <person name="Kolle M."/>
            <person name="Horta M.A.C."/>
            <person name="Nowrousian M."/>
            <person name="Ohm R.A."/>
            <person name="Benz J.P."/>
            <person name="Pilgard A."/>
        </authorList>
    </citation>
    <scope>NUCLEOTIDE SEQUENCE</scope>
    <source>
        <strain evidence="1">FPRL280</strain>
    </source>
</reference>
<name>A0A8H7NVX5_9APHY</name>
<evidence type="ECO:0000313" key="2">
    <source>
        <dbReference type="Proteomes" id="UP000639403"/>
    </source>
</evidence>
<protein>
    <submittedName>
        <fullName evidence="1">Uncharacterized protein</fullName>
    </submittedName>
</protein>
<reference evidence="1" key="1">
    <citation type="submission" date="2020-11" db="EMBL/GenBank/DDBJ databases">
        <authorList>
            <person name="Koelle M."/>
            <person name="Horta M.A.C."/>
            <person name="Nowrousian M."/>
            <person name="Ohm R.A."/>
            <person name="Benz P."/>
            <person name="Pilgard A."/>
        </authorList>
    </citation>
    <scope>NUCLEOTIDE SEQUENCE</scope>
    <source>
        <strain evidence="1">FPRL280</strain>
    </source>
</reference>
<comment type="caution">
    <text evidence="1">The sequence shown here is derived from an EMBL/GenBank/DDBJ whole genome shotgun (WGS) entry which is preliminary data.</text>
</comment>
<sequence length="146" mass="16055">MRLRCQYVQASVRLTEYRAQIVRLVTLRSFTRPGVHWKQVVVGNVHAACTETVVAPKGCRSGAGATRPDASGLVIHGTCRRPTRQPPSNALASLCQFFAQTVRPLCGLCGSTRTVLCFGGMLNQDILYFGGMLNLIQFWVPNIFSL</sequence>
<evidence type="ECO:0000313" key="1">
    <source>
        <dbReference type="EMBL" id="KAF9806631.1"/>
    </source>
</evidence>
<dbReference type="EMBL" id="JADOXO010000323">
    <property type="protein sequence ID" value="KAF9806631.1"/>
    <property type="molecule type" value="Genomic_DNA"/>
</dbReference>
<organism evidence="1 2">
    <name type="scientific">Rhodonia placenta</name>
    <dbReference type="NCBI Taxonomy" id="104341"/>
    <lineage>
        <taxon>Eukaryota</taxon>
        <taxon>Fungi</taxon>
        <taxon>Dikarya</taxon>
        <taxon>Basidiomycota</taxon>
        <taxon>Agaricomycotina</taxon>
        <taxon>Agaricomycetes</taxon>
        <taxon>Polyporales</taxon>
        <taxon>Adustoporiaceae</taxon>
        <taxon>Rhodonia</taxon>
    </lineage>
</organism>
<dbReference type="AlphaFoldDB" id="A0A8H7NVX5"/>
<accession>A0A8H7NVX5</accession>
<gene>
    <name evidence="1" type="ORF">IEO21_08626</name>
</gene>
<proteinExistence type="predicted"/>
<dbReference type="Proteomes" id="UP000639403">
    <property type="component" value="Unassembled WGS sequence"/>
</dbReference>